<feature type="region of interest" description="Disordered" evidence="1">
    <location>
        <begin position="314"/>
        <end position="377"/>
    </location>
</feature>
<dbReference type="AlphaFoldDB" id="A0AAW0B6R5"/>
<dbReference type="EMBL" id="JAYKXP010000162">
    <property type="protein sequence ID" value="KAK7021801.1"/>
    <property type="molecule type" value="Genomic_DNA"/>
</dbReference>
<evidence type="ECO:0000256" key="1">
    <source>
        <dbReference type="SAM" id="MobiDB-lite"/>
    </source>
</evidence>
<reference evidence="2 3" key="1">
    <citation type="submission" date="2024-01" db="EMBL/GenBank/DDBJ databases">
        <title>A draft genome for a cacao thread blight-causing isolate of Paramarasmius palmivorus.</title>
        <authorList>
            <person name="Baruah I.K."/>
            <person name="Bukari Y."/>
            <person name="Amoako-Attah I."/>
            <person name="Meinhardt L.W."/>
            <person name="Bailey B.A."/>
            <person name="Cohen S.P."/>
        </authorList>
    </citation>
    <scope>NUCLEOTIDE SEQUENCE [LARGE SCALE GENOMIC DNA]</scope>
    <source>
        <strain evidence="2 3">GH-12</strain>
    </source>
</reference>
<sequence length="377" mass="42101">MLLVTLASQFQQHILYHLDFQGDKKHFKINPNSPVLKGLFHSAEDVADSKDLILIAPCKRDSEGNVIKFIDDDFESGNYDYHEAGHSEDPSTITAVFNVVPDEPSLGGFRSAVDDTTYSVYYAGTGIVTLSAYRILVGRFPSYPWTYILWTLSAPRHDYLPVNYGSPSEAREQFMQWERLAKWEKMPGKKQERESLQIARWWFKFLTSKEHSLNDIWNDVWFGRGNLYVTVRPDRFPISEAATLATTTPEAIRSNCESKTLSALESLPLDIIHSQNPQRAPVTLDTVVDKDASLSSGPMQTSASDMLNGATSADVYQSAGKPGSGMSSKELRNDGHAHRKKEGQGVGQWGPPGTASVELDRSQRFTGRDAEGFTQDK</sequence>
<proteinExistence type="predicted"/>
<name>A0AAW0B6R5_9AGAR</name>
<evidence type="ECO:0000313" key="3">
    <source>
        <dbReference type="Proteomes" id="UP001383192"/>
    </source>
</evidence>
<evidence type="ECO:0000313" key="2">
    <source>
        <dbReference type="EMBL" id="KAK7021801.1"/>
    </source>
</evidence>
<gene>
    <name evidence="2" type="ORF">VNI00_017245</name>
</gene>
<organism evidence="2 3">
    <name type="scientific">Paramarasmius palmivorus</name>
    <dbReference type="NCBI Taxonomy" id="297713"/>
    <lineage>
        <taxon>Eukaryota</taxon>
        <taxon>Fungi</taxon>
        <taxon>Dikarya</taxon>
        <taxon>Basidiomycota</taxon>
        <taxon>Agaricomycotina</taxon>
        <taxon>Agaricomycetes</taxon>
        <taxon>Agaricomycetidae</taxon>
        <taxon>Agaricales</taxon>
        <taxon>Marasmiineae</taxon>
        <taxon>Marasmiaceae</taxon>
        <taxon>Paramarasmius</taxon>
    </lineage>
</organism>
<feature type="compositionally biased region" description="Basic and acidic residues" evidence="1">
    <location>
        <begin position="358"/>
        <end position="377"/>
    </location>
</feature>
<keyword evidence="3" id="KW-1185">Reference proteome</keyword>
<dbReference type="Proteomes" id="UP001383192">
    <property type="component" value="Unassembled WGS sequence"/>
</dbReference>
<protein>
    <submittedName>
        <fullName evidence="2">Uncharacterized protein</fullName>
    </submittedName>
</protein>
<accession>A0AAW0B6R5</accession>
<comment type="caution">
    <text evidence="2">The sequence shown here is derived from an EMBL/GenBank/DDBJ whole genome shotgun (WGS) entry which is preliminary data.</text>
</comment>